<feature type="region of interest" description="Disordered" evidence="2">
    <location>
        <begin position="1"/>
        <end position="43"/>
    </location>
</feature>
<evidence type="ECO:0000256" key="2">
    <source>
        <dbReference type="SAM" id="MobiDB-lite"/>
    </source>
</evidence>
<proteinExistence type="predicted"/>
<sequence length="308" mass="35440">MIPAVTPPTAGLPGATALRDEDVTMSEWSYDGENSSDTESEMDREDEKEAMMIARAAELYVGNKPITNAEEKHAAVSKQGTNQDLLDGMYNRRDRLIQRMVTVMRLNENAGKEAQEINLKTYDEAERMLEELEANIKRCEKAFKLFDDLAERRLALAASPKEVAAPTVDVAAPCTEVTVNTVNDPRQFLDQLKHMVLPFVCKELFHANCDRYLSYLVINEYHQRCLEFEFNKRREEGKTLTWEECEVVFLKIALSEQERVEQIKKLLETGREEHETYRQFAMRIARDMRLYGIKDDNEMVLSLLSATV</sequence>
<comment type="caution">
    <text evidence="3">The sequence shown here is derived from an EMBL/GenBank/DDBJ whole genome shotgun (WGS) entry which is preliminary data.</text>
</comment>
<name>A0A9P8CYD8_MORAP</name>
<keyword evidence="1" id="KW-0175">Coiled coil</keyword>
<dbReference type="AlphaFoldDB" id="A0A9P8CYD8"/>
<feature type="compositionally biased region" description="Acidic residues" evidence="2">
    <location>
        <begin position="34"/>
        <end position="43"/>
    </location>
</feature>
<feature type="coiled-coil region" evidence="1">
    <location>
        <begin position="115"/>
        <end position="149"/>
    </location>
</feature>
<feature type="non-terminal residue" evidence="3">
    <location>
        <position position="1"/>
    </location>
</feature>
<reference evidence="3" key="1">
    <citation type="submission" date="2021-07" db="EMBL/GenBank/DDBJ databases">
        <title>Draft genome of Mortierella alpina, strain LL118, isolated from an aspen leaf litter sample.</title>
        <authorList>
            <person name="Yang S."/>
            <person name="Vinatzer B.A."/>
        </authorList>
    </citation>
    <scope>NUCLEOTIDE SEQUENCE</scope>
    <source>
        <strain evidence="3">LL118</strain>
    </source>
</reference>
<gene>
    <name evidence="3" type="ORF">KVV02_002464</name>
</gene>
<organism evidence="3 4">
    <name type="scientific">Mortierella alpina</name>
    <name type="common">Oleaginous fungus</name>
    <name type="synonym">Mortierella renispora</name>
    <dbReference type="NCBI Taxonomy" id="64518"/>
    <lineage>
        <taxon>Eukaryota</taxon>
        <taxon>Fungi</taxon>
        <taxon>Fungi incertae sedis</taxon>
        <taxon>Mucoromycota</taxon>
        <taxon>Mortierellomycotina</taxon>
        <taxon>Mortierellomycetes</taxon>
        <taxon>Mortierellales</taxon>
        <taxon>Mortierellaceae</taxon>
        <taxon>Mortierella</taxon>
    </lineage>
</organism>
<evidence type="ECO:0000256" key="1">
    <source>
        <dbReference type="SAM" id="Coils"/>
    </source>
</evidence>
<dbReference type="Proteomes" id="UP000717515">
    <property type="component" value="Unassembled WGS sequence"/>
</dbReference>
<dbReference type="EMBL" id="JAIFTL010000870">
    <property type="protein sequence ID" value="KAG9319045.1"/>
    <property type="molecule type" value="Genomic_DNA"/>
</dbReference>
<evidence type="ECO:0000313" key="4">
    <source>
        <dbReference type="Proteomes" id="UP000717515"/>
    </source>
</evidence>
<accession>A0A9P8CYD8</accession>
<protein>
    <submittedName>
        <fullName evidence="3">Uncharacterized protein</fullName>
    </submittedName>
</protein>
<evidence type="ECO:0000313" key="3">
    <source>
        <dbReference type="EMBL" id="KAG9319045.1"/>
    </source>
</evidence>